<reference evidence="2" key="1">
    <citation type="submission" date="2010-10" db="EMBL/GenBank/DDBJ databases">
        <title>The complete genome of Halanaerobium praevalens DSM 2228.</title>
        <authorList>
            <consortium name="US DOE Joint Genome Institute (JGI-PGF)"/>
            <person name="Lucas S."/>
            <person name="Copeland A."/>
            <person name="Lapidus A."/>
            <person name="Glavina del Rio T."/>
            <person name="Dalin E."/>
            <person name="Tice H."/>
            <person name="Bruce D."/>
            <person name="Goodwin L."/>
            <person name="Pitluck S."/>
            <person name="Kyrpides N."/>
            <person name="Mavromatis K."/>
            <person name="Ivanova N."/>
            <person name="Ovchinnikova G."/>
            <person name="Chertkov O."/>
            <person name="Detter J.C."/>
            <person name="Han C."/>
            <person name="Larimer F."/>
            <person name="Land M."/>
            <person name="Hauser L."/>
            <person name="Markowitz V."/>
            <person name="Cheng J.-F."/>
            <person name="Hugenholtz P."/>
            <person name="Woyke T."/>
            <person name="Wu D."/>
            <person name="Tindall B."/>
            <person name="Pomrenke H.G."/>
            <person name="Brambilla E."/>
            <person name="Klenk H.-P."/>
            <person name="Eisen J.A."/>
        </authorList>
    </citation>
    <scope>NUCLEOTIDE SEQUENCE [LARGE SCALE GENOMIC DNA]</scope>
    <source>
        <strain evidence="2">ATCC 33744 / DSM 2228 / GSL</strain>
    </source>
</reference>
<evidence type="ECO:0000313" key="1">
    <source>
        <dbReference type="EMBL" id="ADO77091.1"/>
    </source>
</evidence>
<name>E3DRW7_HALPG</name>
<dbReference type="AlphaFoldDB" id="E3DRW7"/>
<evidence type="ECO:0008006" key="3">
    <source>
        <dbReference type="Google" id="ProtNLM"/>
    </source>
</evidence>
<dbReference type="eggNOG" id="COG2922">
    <property type="taxonomic scope" value="Bacteria"/>
</dbReference>
<protein>
    <recommendedName>
        <fullName evidence="3">Smg protein</fullName>
    </recommendedName>
</protein>
<dbReference type="HOGENOM" id="CLU_1616719_0_0_9"/>
<gene>
    <name evidence="1" type="ordered locus">Hprae_0937</name>
</gene>
<accession>E3DRW7</accession>
<dbReference type="Proteomes" id="UP000006866">
    <property type="component" value="Chromosome"/>
</dbReference>
<dbReference type="EMBL" id="CP002175">
    <property type="protein sequence ID" value="ADO77091.1"/>
    <property type="molecule type" value="Genomic_DNA"/>
</dbReference>
<proteinExistence type="predicted"/>
<keyword evidence="2" id="KW-1185">Reference proteome</keyword>
<dbReference type="KEGG" id="hpk:Hprae_0937"/>
<organism evidence="1 2">
    <name type="scientific">Halanaerobium praevalens (strain ATCC 33744 / DSM 2228 / GSL)</name>
    <dbReference type="NCBI Taxonomy" id="572479"/>
    <lineage>
        <taxon>Bacteria</taxon>
        <taxon>Bacillati</taxon>
        <taxon>Bacillota</taxon>
        <taxon>Clostridia</taxon>
        <taxon>Halanaerobiales</taxon>
        <taxon>Halanaerobiaceae</taxon>
        <taxon>Halanaerobium</taxon>
    </lineage>
</organism>
<dbReference type="OrthoDB" id="2112730at2"/>
<dbReference type="STRING" id="572479.Hprae_0937"/>
<dbReference type="Pfam" id="PF04361">
    <property type="entry name" value="DUF494"/>
    <property type="match status" value="1"/>
</dbReference>
<dbReference type="InterPro" id="IPR007456">
    <property type="entry name" value="Smg"/>
</dbReference>
<reference evidence="1 2" key="2">
    <citation type="journal article" date="2011" name="Stand. Genomic Sci.">
        <title>Complete genome sequence of the extremely halophilic Halanaerobium praevalens type strain (GSL).</title>
        <authorList>
            <person name="Ivanova N."/>
            <person name="Sikorski J."/>
            <person name="Chertkov O."/>
            <person name="Nolan M."/>
            <person name="Lucas S."/>
            <person name="Hammon N."/>
            <person name="Deshpande S."/>
            <person name="Cheng J.F."/>
            <person name="Tapia R."/>
            <person name="Han C."/>
            <person name="Goodwin L."/>
            <person name="Pitluck S."/>
            <person name="Huntemann M."/>
            <person name="Liolios K."/>
            <person name="Pagani I."/>
            <person name="Mavromatis K."/>
            <person name="Ovchinikova G."/>
            <person name="Pati A."/>
            <person name="Chen A."/>
            <person name="Palaniappan K."/>
            <person name="Land M."/>
            <person name="Hauser L."/>
            <person name="Brambilla E.M."/>
            <person name="Kannan K.P."/>
            <person name="Rohde M."/>
            <person name="Tindall B.J."/>
            <person name="Goker M."/>
            <person name="Detter J.C."/>
            <person name="Woyke T."/>
            <person name="Bristow J."/>
            <person name="Eisen J.A."/>
            <person name="Markowitz V."/>
            <person name="Hugenholtz P."/>
            <person name="Kyrpides N.C."/>
            <person name="Klenk H.P."/>
            <person name="Lapidus A."/>
        </authorList>
    </citation>
    <scope>NUCLEOTIDE SEQUENCE [LARGE SCALE GENOMIC DNA]</scope>
    <source>
        <strain evidence="2">ATCC 33744 / DSM 2228 / GSL</strain>
    </source>
</reference>
<sequence length="162" mass="19109">MNKNIVEILSVLIQKMIQDKDLSKQREEITVELEDEGYTIEDINEAFDIVFEEVIELEENDFYNDLEMTSGYNRVFTDIEKFYFNKETKTIIYKLNNLAVLKAEELESIIQQMMYMGIGHDLEADLIWEIINEEVDSTEVMLKIATEIEEFKGNFLKQEVVN</sequence>
<dbReference type="RefSeq" id="WP_014553124.1">
    <property type="nucleotide sequence ID" value="NC_017455.1"/>
</dbReference>
<evidence type="ECO:0000313" key="2">
    <source>
        <dbReference type="Proteomes" id="UP000006866"/>
    </source>
</evidence>
<dbReference type="PATRIC" id="fig|572479.3.peg.946"/>